<dbReference type="AlphaFoldDB" id="A0A542DGT1"/>
<dbReference type="Proteomes" id="UP000320876">
    <property type="component" value="Unassembled WGS sequence"/>
</dbReference>
<dbReference type="InterPro" id="IPR053853">
    <property type="entry name" value="FitA-like_RHH"/>
</dbReference>
<sequence length="81" mass="9057">MATLTIRDFDDELKARLRVRAAARGRSMEAEVREILRPALTRAGSGPGTRTRIRQRFADSDDLAIEPPARVDRARAAELPE</sequence>
<comment type="caution">
    <text evidence="2">The sequence shown here is derived from an EMBL/GenBank/DDBJ whole genome shotgun (WGS) entry which is preliminary data.</text>
</comment>
<evidence type="ECO:0000313" key="3">
    <source>
        <dbReference type="Proteomes" id="UP000320876"/>
    </source>
</evidence>
<dbReference type="RefSeq" id="WP_141997144.1">
    <property type="nucleotide sequence ID" value="NZ_VFML01000001.1"/>
</dbReference>
<dbReference type="Gene3D" id="1.10.1220.10">
    <property type="entry name" value="Met repressor-like"/>
    <property type="match status" value="1"/>
</dbReference>
<gene>
    <name evidence="2" type="ORF">FB471_1999</name>
</gene>
<dbReference type="Pfam" id="PF22513">
    <property type="entry name" value="FitA-like_RHH"/>
    <property type="match status" value="1"/>
</dbReference>
<accession>A0A542DGT1</accession>
<protein>
    <recommendedName>
        <fullName evidence="1">Antitoxin FitA-like ribbon-helix-helix domain-containing protein</fullName>
    </recommendedName>
</protein>
<feature type="domain" description="Antitoxin FitA-like ribbon-helix-helix" evidence="1">
    <location>
        <begin position="2"/>
        <end position="39"/>
    </location>
</feature>
<proteinExistence type="predicted"/>
<keyword evidence="3" id="KW-1185">Reference proteome</keyword>
<dbReference type="OrthoDB" id="2389872at2"/>
<evidence type="ECO:0000259" key="1">
    <source>
        <dbReference type="Pfam" id="PF22513"/>
    </source>
</evidence>
<dbReference type="InterPro" id="IPR013321">
    <property type="entry name" value="Arc_rbn_hlx_hlx"/>
</dbReference>
<dbReference type="SUPFAM" id="SSF47598">
    <property type="entry name" value="Ribbon-helix-helix"/>
    <property type="match status" value="1"/>
</dbReference>
<dbReference type="GO" id="GO:0006355">
    <property type="term" value="P:regulation of DNA-templated transcription"/>
    <property type="evidence" value="ECO:0007669"/>
    <property type="project" value="InterPro"/>
</dbReference>
<dbReference type="InterPro" id="IPR010985">
    <property type="entry name" value="Ribbon_hlx_hlx"/>
</dbReference>
<reference evidence="2 3" key="1">
    <citation type="submission" date="2019-06" db="EMBL/GenBank/DDBJ databases">
        <title>Sequencing the genomes of 1000 actinobacteria strains.</title>
        <authorList>
            <person name="Klenk H.-P."/>
        </authorList>
    </citation>
    <scope>NUCLEOTIDE SEQUENCE [LARGE SCALE GENOMIC DNA]</scope>
    <source>
        <strain evidence="2 3">DSM 45679</strain>
    </source>
</reference>
<name>A0A542DGT1_AMYCI</name>
<dbReference type="EMBL" id="VFML01000001">
    <property type="protein sequence ID" value="TQJ02276.1"/>
    <property type="molecule type" value="Genomic_DNA"/>
</dbReference>
<organism evidence="2 3">
    <name type="scientific">Amycolatopsis cihanbeyliensis</name>
    <dbReference type="NCBI Taxonomy" id="1128664"/>
    <lineage>
        <taxon>Bacteria</taxon>
        <taxon>Bacillati</taxon>
        <taxon>Actinomycetota</taxon>
        <taxon>Actinomycetes</taxon>
        <taxon>Pseudonocardiales</taxon>
        <taxon>Pseudonocardiaceae</taxon>
        <taxon>Amycolatopsis</taxon>
    </lineage>
</organism>
<evidence type="ECO:0000313" key="2">
    <source>
        <dbReference type="EMBL" id="TQJ02276.1"/>
    </source>
</evidence>